<evidence type="ECO:0000313" key="8">
    <source>
        <dbReference type="EMBL" id="GAG29391.1"/>
    </source>
</evidence>
<comment type="catalytic activity">
    <reaction evidence="1">
        <text>a beta-lactam + H2O = a substituted beta-amino acid</text>
        <dbReference type="Rhea" id="RHEA:20401"/>
        <dbReference type="ChEBI" id="CHEBI:15377"/>
        <dbReference type="ChEBI" id="CHEBI:35627"/>
        <dbReference type="ChEBI" id="CHEBI:140347"/>
        <dbReference type="EC" id="3.5.2.6"/>
    </reaction>
</comment>
<dbReference type="InterPro" id="IPR005311">
    <property type="entry name" value="PBP_dimer"/>
</dbReference>
<keyword evidence="3" id="KW-0732">Signal</keyword>
<evidence type="ECO:0000256" key="4">
    <source>
        <dbReference type="ARBA" id="ARBA00022801"/>
    </source>
</evidence>
<keyword evidence="4" id="KW-0378">Hydrolase</keyword>
<comment type="caution">
    <text evidence="8">The sequence shown here is derived from an EMBL/GenBank/DDBJ whole genome shotgun (WGS) entry which is preliminary data.</text>
</comment>
<evidence type="ECO:0000256" key="5">
    <source>
        <dbReference type="ARBA" id="ARBA00023251"/>
    </source>
</evidence>
<reference evidence="8" key="1">
    <citation type="journal article" date="2014" name="Front. Microbiol.">
        <title>High frequency of phylogenetically diverse reductive dehalogenase-homologous genes in deep subseafloor sedimentary metagenomes.</title>
        <authorList>
            <person name="Kawai M."/>
            <person name="Futagami T."/>
            <person name="Toyoda A."/>
            <person name="Takaki Y."/>
            <person name="Nishi S."/>
            <person name="Hori S."/>
            <person name="Arai W."/>
            <person name="Tsubouchi T."/>
            <person name="Morono Y."/>
            <person name="Uchiyama I."/>
            <person name="Ito T."/>
            <person name="Fujiyama A."/>
            <person name="Inagaki F."/>
            <person name="Takami H."/>
        </authorList>
    </citation>
    <scope>NUCLEOTIDE SEQUENCE</scope>
    <source>
        <strain evidence="8">Expedition CK06-06</strain>
    </source>
</reference>
<organism evidence="8">
    <name type="scientific">marine sediment metagenome</name>
    <dbReference type="NCBI Taxonomy" id="412755"/>
    <lineage>
        <taxon>unclassified sequences</taxon>
        <taxon>metagenomes</taxon>
        <taxon>ecological metagenomes</taxon>
    </lineage>
</organism>
<dbReference type="InterPro" id="IPR036138">
    <property type="entry name" value="PBP_dimer_sf"/>
</dbReference>
<evidence type="ECO:0000256" key="3">
    <source>
        <dbReference type="ARBA" id="ARBA00022729"/>
    </source>
</evidence>
<gene>
    <name evidence="8" type="ORF">S01H1_69873</name>
</gene>
<evidence type="ECO:0000256" key="6">
    <source>
        <dbReference type="SAM" id="Phobius"/>
    </source>
</evidence>
<dbReference type="Pfam" id="PF03717">
    <property type="entry name" value="PBP_dimer"/>
    <property type="match status" value="1"/>
</dbReference>
<evidence type="ECO:0000256" key="2">
    <source>
        <dbReference type="ARBA" id="ARBA00012865"/>
    </source>
</evidence>
<evidence type="ECO:0000259" key="7">
    <source>
        <dbReference type="Pfam" id="PF03717"/>
    </source>
</evidence>
<dbReference type="GO" id="GO:0046677">
    <property type="term" value="P:response to antibiotic"/>
    <property type="evidence" value="ECO:0007669"/>
    <property type="project" value="UniProtKB-KW"/>
</dbReference>
<feature type="transmembrane region" description="Helical" evidence="6">
    <location>
        <begin position="16"/>
        <end position="34"/>
    </location>
</feature>
<dbReference type="AlphaFoldDB" id="X0XX82"/>
<dbReference type="EMBL" id="BARS01046416">
    <property type="protein sequence ID" value="GAG29391.1"/>
    <property type="molecule type" value="Genomic_DNA"/>
</dbReference>
<keyword evidence="6" id="KW-0812">Transmembrane</keyword>
<dbReference type="GO" id="GO:0008658">
    <property type="term" value="F:penicillin binding"/>
    <property type="evidence" value="ECO:0007669"/>
    <property type="project" value="InterPro"/>
</dbReference>
<keyword evidence="5" id="KW-0046">Antibiotic resistance</keyword>
<dbReference type="Gene3D" id="3.90.1310.10">
    <property type="entry name" value="Penicillin-binding protein 2a (Domain 2)"/>
    <property type="match status" value="1"/>
</dbReference>
<dbReference type="PANTHER" id="PTHR30627:SF6">
    <property type="entry name" value="BETA-LACTAMASE YBXI-RELATED"/>
    <property type="match status" value="1"/>
</dbReference>
<feature type="domain" description="Penicillin-binding protein dimerisation" evidence="7">
    <location>
        <begin position="57"/>
        <end position="169"/>
    </location>
</feature>
<dbReference type="InterPro" id="IPR050515">
    <property type="entry name" value="Beta-lactam/transpept"/>
</dbReference>
<dbReference type="GO" id="GO:0008800">
    <property type="term" value="F:beta-lactamase activity"/>
    <property type="evidence" value="ECO:0007669"/>
    <property type="project" value="UniProtKB-EC"/>
</dbReference>
<name>X0XX82_9ZZZZ</name>
<proteinExistence type="predicted"/>
<keyword evidence="6" id="KW-1133">Transmembrane helix</keyword>
<dbReference type="SUPFAM" id="SSF56519">
    <property type="entry name" value="Penicillin binding protein dimerisation domain"/>
    <property type="match status" value="1"/>
</dbReference>
<dbReference type="GO" id="GO:0005886">
    <property type="term" value="C:plasma membrane"/>
    <property type="evidence" value="ECO:0007669"/>
    <property type="project" value="TreeGrafter"/>
</dbReference>
<keyword evidence="6" id="KW-0472">Membrane</keyword>
<feature type="non-terminal residue" evidence="8">
    <location>
        <position position="169"/>
    </location>
</feature>
<protein>
    <recommendedName>
        <fullName evidence="2">beta-lactamase</fullName>
        <ecNumber evidence="2">3.5.2.6</ecNumber>
    </recommendedName>
</protein>
<accession>X0XX82</accession>
<dbReference type="EC" id="3.5.2.6" evidence="2"/>
<dbReference type="PANTHER" id="PTHR30627">
    <property type="entry name" value="PEPTIDOGLYCAN D,D-TRANSPEPTIDASE"/>
    <property type="match status" value="1"/>
</dbReference>
<sequence length="169" mass="18774">MVEDAGPNIPSWRLRLTYIVMGLILVVYAGRLFYLQIIEGAYYQAQADENRFINISIPAPRGVIYDRNGVLLVRNIPAFNVMITPALLPDSPAETEAIYRRLSDLTGVPIDQEGPPAAPCVPGRGILQLVLEGWTNRPYDAWPIACDVDETVARILREEQIDLPGVSVE</sequence>
<dbReference type="GO" id="GO:0071555">
    <property type="term" value="P:cell wall organization"/>
    <property type="evidence" value="ECO:0007669"/>
    <property type="project" value="TreeGrafter"/>
</dbReference>
<evidence type="ECO:0000256" key="1">
    <source>
        <dbReference type="ARBA" id="ARBA00001526"/>
    </source>
</evidence>